<feature type="transmembrane region" description="Helical" evidence="6">
    <location>
        <begin position="151"/>
        <end position="175"/>
    </location>
</feature>
<dbReference type="GO" id="GO:0005886">
    <property type="term" value="C:plasma membrane"/>
    <property type="evidence" value="ECO:0007669"/>
    <property type="project" value="UniProtKB-SubCell"/>
</dbReference>
<protein>
    <submittedName>
        <fullName evidence="8">Bacitracin export permease protein BceB</fullName>
    </submittedName>
</protein>
<dbReference type="Pfam" id="PF02687">
    <property type="entry name" value="FtsX"/>
    <property type="match status" value="1"/>
</dbReference>
<dbReference type="InterPro" id="IPR052536">
    <property type="entry name" value="ABC-4_Integral_Memb_Prot"/>
</dbReference>
<evidence type="ECO:0000256" key="4">
    <source>
        <dbReference type="ARBA" id="ARBA00022989"/>
    </source>
</evidence>
<reference evidence="8" key="1">
    <citation type="submission" date="2019-08" db="EMBL/GenBank/DDBJ databases">
        <authorList>
            <person name="Kucharzyk K."/>
            <person name="Murdoch R.W."/>
            <person name="Higgins S."/>
            <person name="Loffler F."/>
        </authorList>
    </citation>
    <scope>NUCLEOTIDE SEQUENCE</scope>
</reference>
<keyword evidence="5 6" id="KW-0472">Membrane</keyword>
<evidence type="ECO:0000256" key="5">
    <source>
        <dbReference type="ARBA" id="ARBA00023136"/>
    </source>
</evidence>
<feature type="transmembrane region" description="Helical" evidence="6">
    <location>
        <begin position="289"/>
        <end position="312"/>
    </location>
</feature>
<dbReference type="PIRSF" id="PIRSF018968">
    <property type="entry name" value="ABC_permease_BceB"/>
    <property type="match status" value="1"/>
</dbReference>
<comment type="caution">
    <text evidence="8">The sequence shown here is derived from an EMBL/GenBank/DDBJ whole genome shotgun (WGS) entry which is preliminary data.</text>
</comment>
<comment type="subcellular location">
    <subcellularLocation>
        <location evidence="1">Cell membrane</location>
        <topology evidence="1">Multi-pass membrane protein</topology>
    </subcellularLocation>
</comment>
<accession>A0A644Y9V5</accession>
<feature type="transmembrane region" description="Helical" evidence="6">
    <location>
        <begin position="204"/>
        <end position="224"/>
    </location>
</feature>
<feature type="transmembrane region" description="Helical" evidence="6">
    <location>
        <begin position="645"/>
        <end position="666"/>
    </location>
</feature>
<feature type="transmembrane region" description="Helical" evidence="6">
    <location>
        <begin position="236"/>
        <end position="262"/>
    </location>
</feature>
<evidence type="ECO:0000256" key="2">
    <source>
        <dbReference type="ARBA" id="ARBA00022475"/>
    </source>
</evidence>
<evidence type="ECO:0000256" key="3">
    <source>
        <dbReference type="ARBA" id="ARBA00022692"/>
    </source>
</evidence>
<feature type="transmembrane region" description="Helical" evidence="6">
    <location>
        <begin position="606"/>
        <end position="625"/>
    </location>
</feature>
<sequence length="674" mass="76765">MFSKIAINNVKRSFKDYSIYFLTLTFAVCIFYSFNSIESQKSLLDINTSTEEYMIMLNKLIAGASIFVSFILGGLIVYANNFLIKKRKKELGIYMTLGMSKRKISRILILETFFIGLLSLVVGILLGIIVSQGLSVITAKLLSVNMNNYKFIISISSIAKSSLYFGVIFILVMIFNQVTISKYKLIDMLNAAKKNEEVKINNPIISIIMFILSLASLISAYTLIMKIGLSVDDYRFMLSIVLGIIGTILWFFSLSSFLIQIIQKNKNIYFKKLNIFVLRQINNKITTNFISMTTICLMLFLTITLLFSMFSYKSTFDKSLKGNTYFDSSAKLYVDTDVQEINDMEELLNSINFNFDSSEKYVFFNQYKLDIYLSELLNDYLTKKEIDEMKFSYSDHTIPAVKVSEYNSINKLLDKDSIDLKDNEILIVSNYDEFNKAFHKFIKNENSVVIDNNTYIIKNGSTVKDNISSVARELKFIYFIIPDNFEGKLTLEQSNVNVIYDKSNYAKSEEKFSKFYVNILENRNPDGSTALVLGNTLEQLYSLVYGSSAMVVFLGIYLGVVFLISSAAVLALQQLSEASDSISRYNSLKKIGVTEKMINKSILKQTLIYFMAPLSLAIIHSIIGMKVVNEVFATYNKNLFSNSSIIIALALTIIYGGYFYTTYISFKNIVRNSK</sequence>
<dbReference type="PANTHER" id="PTHR46795:SF3">
    <property type="entry name" value="ABC TRANSPORTER PERMEASE"/>
    <property type="match status" value="1"/>
</dbReference>
<name>A0A644Y9V5_9ZZZZ</name>
<organism evidence="8">
    <name type="scientific">bioreactor metagenome</name>
    <dbReference type="NCBI Taxonomy" id="1076179"/>
    <lineage>
        <taxon>unclassified sequences</taxon>
        <taxon>metagenomes</taxon>
        <taxon>ecological metagenomes</taxon>
    </lineage>
</organism>
<keyword evidence="3 6" id="KW-0812">Transmembrane</keyword>
<dbReference type="InterPro" id="IPR027022">
    <property type="entry name" value="ABC_permease_BceB-typ"/>
</dbReference>
<evidence type="ECO:0000256" key="6">
    <source>
        <dbReference type="SAM" id="Phobius"/>
    </source>
</evidence>
<feature type="transmembrane region" description="Helical" evidence="6">
    <location>
        <begin position="60"/>
        <end position="83"/>
    </location>
</feature>
<gene>
    <name evidence="8" type="primary">bceB_4</name>
    <name evidence="8" type="ORF">SDC9_71816</name>
</gene>
<feature type="transmembrane region" description="Helical" evidence="6">
    <location>
        <begin position="17"/>
        <end position="34"/>
    </location>
</feature>
<keyword evidence="4 6" id="KW-1133">Transmembrane helix</keyword>
<dbReference type="PANTHER" id="PTHR46795">
    <property type="entry name" value="ABC TRANSPORTER PERMEASE-RELATED-RELATED"/>
    <property type="match status" value="1"/>
</dbReference>
<dbReference type="InterPro" id="IPR003838">
    <property type="entry name" value="ABC3_permease_C"/>
</dbReference>
<dbReference type="AlphaFoldDB" id="A0A644Y9V5"/>
<evidence type="ECO:0000259" key="7">
    <source>
        <dbReference type="Pfam" id="PF02687"/>
    </source>
</evidence>
<dbReference type="EMBL" id="VSSQ01004470">
    <property type="protein sequence ID" value="MPM25325.1"/>
    <property type="molecule type" value="Genomic_DNA"/>
</dbReference>
<evidence type="ECO:0000256" key="1">
    <source>
        <dbReference type="ARBA" id="ARBA00004651"/>
    </source>
</evidence>
<proteinExistence type="predicted"/>
<dbReference type="GO" id="GO:0055085">
    <property type="term" value="P:transmembrane transport"/>
    <property type="evidence" value="ECO:0007669"/>
    <property type="project" value="InterPro"/>
</dbReference>
<feature type="transmembrane region" description="Helical" evidence="6">
    <location>
        <begin position="104"/>
        <end position="131"/>
    </location>
</feature>
<feature type="transmembrane region" description="Helical" evidence="6">
    <location>
        <begin position="549"/>
        <end position="572"/>
    </location>
</feature>
<evidence type="ECO:0000313" key="8">
    <source>
        <dbReference type="EMBL" id="MPM25325.1"/>
    </source>
</evidence>
<feature type="domain" description="ABC3 transporter permease C-terminal" evidence="7">
    <location>
        <begin position="64"/>
        <end position="175"/>
    </location>
</feature>
<keyword evidence="2" id="KW-1003">Cell membrane</keyword>